<dbReference type="RefSeq" id="WP_053939064.1">
    <property type="nucleotide sequence ID" value="NZ_LAQT01000029.1"/>
</dbReference>
<organism evidence="1 2">
    <name type="scientific">Amantichitinum ursilacus</name>
    <dbReference type="NCBI Taxonomy" id="857265"/>
    <lineage>
        <taxon>Bacteria</taxon>
        <taxon>Pseudomonadati</taxon>
        <taxon>Pseudomonadota</taxon>
        <taxon>Betaproteobacteria</taxon>
        <taxon>Neisseriales</taxon>
        <taxon>Chitinibacteraceae</taxon>
        <taxon>Amantichitinum</taxon>
    </lineage>
</organism>
<dbReference type="STRING" id="857265.WG78_17285"/>
<dbReference type="AlphaFoldDB" id="A0A0N0XGS0"/>
<keyword evidence="2" id="KW-1185">Reference proteome</keyword>
<sequence length="340" mass="37413">MPLNFKRAPGGAAPQYAIFGKLPRRADFVRINASHPVVQEFDDLLGRSLTVAAQTEGWQQRYLASPPADFQFTSADGRWVFFGSLHPSQDEAGRCYPLVAGAILPADVVLPHLPELAIANELFFAGLRDQLSSAIENSVEMLACRQFLEAQQVPSARADADVELATNVLVRHLQQTPAARLQRDLQNAGRGGLEDHLLAFTFYGELLRRYAGSTPRQALMLLLPSAPGEDTLGNATWLSLYRAATQSTFARFPHCITLQQDGKRYLALAPESFTDRFLAVLWGIAPEPRTVVNVLETSAPWSAHQSYAEVSYILGRQLADPALDLYALQGIVEKLTRTLA</sequence>
<accession>A0A0N0XGS0</accession>
<name>A0A0N0XGS0_9NEIS</name>
<dbReference type="EMBL" id="LAQT01000029">
    <property type="protein sequence ID" value="KPC50383.1"/>
    <property type="molecule type" value="Genomic_DNA"/>
</dbReference>
<evidence type="ECO:0000313" key="2">
    <source>
        <dbReference type="Proteomes" id="UP000037939"/>
    </source>
</evidence>
<dbReference type="PATRIC" id="fig|857265.3.peg.3541"/>
<dbReference type="InterPro" id="IPR017748">
    <property type="entry name" value="TagF"/>
</dbReference>
<dbReference type="OrthoDB" id="9801841at2"/>
<dbReference type="Pfam" id="PF09867">
    <property type="entry name" value="TagF_N"/>
    <property type="match status" value="1"/>
</dbReference>
<reference evidence="1 2" key="1">
    <citation type="submission" date="2015-07" db="EMBL/GenBank/DDBJ databases">
        <title>Draft genome sequence of the Amantichitinum ursilacus IGB-41, a new chitin-degrading bacterium.</title>
        <authorList>
            <person name="Kirstahler P."/>
            <person name="Guenther M."/>
            <person name="Grumaz C."/>
            <person name="Rupp S."/>
            <person name="Zibek S."/>
            <person name="Sohn K."/>
        </authorList>
    </citation>
    <scope>NUCLEOTIDE SEQUENCE [LARGE SCALE GENOMIC DNA]</scope>
    <source>
        <strain evidence="1 2">IGB-41</strain>
    </source>
</reference>
<protein>
    <submittedName>
        <fullName evidence="1">Uncharacterized protein</fullName>
    </submittedName>
</protein>
<dbReference type="InterPro" id="IPR038225">
    <property type="entry name" value="TagF_sf"/>
</dbReference>
<evidence type="ECO:0000313" key="1">
    <source>
        <dbReference type="EMBL" id="KPC50383.1"/>
    </source>
</evidence>
<dbReference type="Gene3D" id="3.40.1730.10">
    <property type="entry name" value="pa0076 domain"/>
    <property type="match status" value="1"/>
</dbReference>
<dbReference type="NCBIfam" id="TIGR03373">
    <property type="entry name" value="VI_minor_4"/>
    <property type="match status" value="1"/>
</dbReference>
<proteinExistence type="predicted"/>
<comment type="caution">
    <text evidence="1">The sequence shown here is derived from an EMBL/GenBank/DDBJ whole genome shotgun (WGS) entry which is preliminary data.</text>
</comment>
<gene>
    <name evidence="1" type="ORF">WG78_17285</name>
</gene>
<dbReference type="Proteomes" id="UP000037939">
    <property type="component" value="Unassembled WGS sequence"/>
</dbReference>